<accession>B9S5D1</accession>
<dbReference type="InParanoid" id="B9S5D1"/>
<dbReference type="Proteomes" id="UP000008311">
    <property type="component" value="Unassembled WGS sequence"/>
</dbReference>
<evidence type="ECO:0000313" key="1">
    <source>
        <dbReference type="EMBL" id="EEF41152.1"/>
    </source>
</evidence>
<gene>
    <name evidence="1" type="ORF">RCOM_1569010</name>
</gene>
<evidence type="ECO:0000313" key="2">
    <source>
        <dbReference type="Proteomes" id="UP000008311"/>
    </source>
</evidence>
<protein>
    <submittedName>
        <fullName evidence="1">Uncharacterized protein</fullName>
    </submittedName>
</protein>
<dbReference type="AlphaFoldDB" id="B9S5D1"/>
<sequence>MAITVVIVWSKATPKLISICNTTCRIGAIGGTTAAEAIGAGGGGGETGTAGGGAIRVEGTPIVGGGAYSVEAKLLNVSLT</sequence>
<dbReference type="EMBL" id="EQ973873">
    <property type="protein sequence ID" value="EEF41152.1"/>
    <property type="molecule type" value="Genomic_DNA"/>
</dbReference>
<keyword evidence="2" id="KW-1185">Reference proteome</keyword>
<proteinExistence type="predicted"/>
<reference evidence="2" key="1">
    <citation type="journal article" date="2010" name="Nat. Biotechnol.">
        <title>Draft genome sequence of the oilseed species Ricinus communis.</title>
        <authorList>
            <person name="Chan A.P."/>
            <person name="Crabtree J."/>
            <person name="Zhao Q."/>
            <person name="Lorenzi H."/>
            <person name="Orvis J."/>
            <person name="Puiu D."/>
            <person name="Melake-Berhan A."/>
            <person name="Jones K.M."/>
            <person name="Redman J."/>
            <person name="Chen G."/>
            <person name="Cahoon E.B."/>
            <person name="Gedil M."/>
            <person name="Stanke M."/>
            <person name="Haas B.J."/>
            <person name="Wortman J.R."/>
            <person name="Fraser-Liggett C.M."/>
            <person name="Ravel J."/>
            <person name="Rabinowicz P.D."/>
        </authorList>
    </citation>
    <scope>NUCLEOTIDE SEQUENCE [LARGE SCALE GENOMIC DNA]</scope>
    <source>
        <strain evidence="2">cv. Hale</strain>
    </source>
</reference>
<name>B9S5D1_RICCO</name>
<organism evidence="1 2">
    <name type="scientific">Ricinus communis</name>
    <name type="common">Castor bean</name>
    <dbReference type="NCBI Taxonomy" id="3988"/>
    <lineage>
        <taxon>Eukaryota</taxon>
        <taxon>Viridiplantae</taxon>
        <taxon>Streptophyta</taxon>
        <taxon>Embryophyta</taxon>
        <taxon>Tracheophyta</taxon>
        <taxon>Spermatophyta</taxon>
        <taxon>Magnoliopsida</taxon>
        <taxon>eudicotyledons</taxon>
        <taxon>Gunneridae</taxon>
        <taxon>Pentapetalae</taxon>
        <taxon>rosids</taxon>
        <taxon>fabids</taxon>
        <taxon>Malpighiales</taxon>
        <taxon>Euphorbiaceae</taxon>
        <taxon>Acalyphoideae</taxon>
        <taxon>Acalypheae</taxon>
        <taxon>Ricinus</taxon>
    </lineage>
</organism>